<dbReference type="Pfam" id="PF13289">
    <property type="entry name" value="SIR2_2"/>
    <property type="match status" value="1"/>
</dbReference>
<proteinExistence type="predicted"/>
<dbReference type="RefSeq" id="WP_106131425.1">
    <property type="nucleotide sequence ID" value="NZ_PVZG01000046.1"/>
</dbReference>
<organism evidence="2 3">
    <name type="scientific">Pseudosporangium ferrugineum</name>
    <dbReference type="NCBI Taxonomy" id="439699"/>
    <lineage>
        <taxon>Bacteria</taxon>
        <taxon>Bacillati</taxon>
        <taxon>Actinomycetota</taxon>
        <taxon>Actinomycetes</taxon>
        <taxon>Micromonosporales</taxon>
        <taxon>Micromonosporaceae</taxon>
        <taxon>Pseudosporangium</taxon>
    </lineage>
</organism>
<dbReference type="Pfam" id="PF13212">
    <property type="entry name" value="DUF4020"/>
    <property type="match status" value="1"/>
</dbReference>
<accession>A0A2T0RBZ1</accession>
<evidence type="ECO:0000313" key="3">
    <source>
        <dbReference type="Proteomes" id="UP000239209"/>
    </source>
</evidence>
<gene>
    <name evidence="2" type="ORF">CLV70_1465</name>
</gene>
<dbReference type="InterPro" id="IPR029035">
    <property type="entry name" value="DHS-like_NAD/FAD-binding_dom"/>
</dbReference>
<dbReference type="Proteomes" id="UP000239209">
    <property type="component" value="Unassembled WGS sequence"/>
</dbReference>
<feature type="domain" description="DUF4020" evidence="1">
    <location>
        <begin position="973"/>
        <end position="1067"/>
    </location>
</feature>
<protein>
    <submittedName>
        <fullName evidence="2">SIR2-like protein</fullName>
    </submittedName>
</protein>
<comment type="caution">
    <text evidence="2">The sequence shown here is derived from an EMBL/GenBank/DDBJ whole genome shotgun (WGS) entry which is preliminary data.</text>
</comment>
<name>A0A2T0RBZ1_9ACTN</name>
<dbReference type="OrthoDB" id="5509947at2"/>
<dbReference type="InterPro" id="IPR025093">
    <property type="entry name" value="DUF4020"/>
</dbReference>
<sequence>MWIGDIELPRELVDAHRAGDLVVFVGAGASMAAPAGLPDFLRLAQEIAADVGVPIEAGEQPDVVLGKADAHEHMDVHLRIARKIDDPLSRPNALHQAIARLVGTAPVARIVTTNYDRHLTTLLPELPEHRAPALPPGDDFDGLVYLHGTLGQEPRHLVATDADFGAAYLLDGWAVRFLERMFRRFTVLFVGYSHSDFAMTYLARALPPSTRRFALTEDASPQDWRRLRISAVAYPNSAGDHARLPVLLDKWATEAGMSLLDHRQRIARLVTVPPSGIPEEMSYLEEACGSEEKVRFFTEYARGADWLDWAAERPQFQRLFTADSEYTPLADWFAQHYVAEEHLTEKAFQTVQTCGGRLSPPVWSAIGQRLHCVGSPRPAWLSRWLVLLIRDDPDVGHDWLDYALAASRLPADRDTALLLFAHLTAPEVSYQRPRLGTTVELTLRGDLYWLADAWRKVFVPHLSEVASEVLAITDMQLRQAYRQLAAVHRGKEGNLLSYQRSAIEPHPQDNFRRPFHVLVDAARDCWEALFGVSPAAAVEQLRVWETAEPALLRRLALHGWAHRGDVSATAKLEWLRERGWLLEGALWHEIAVLIERTAAAAEPSVLDGLVHDVVTASESLPRYTRASVLAWLARHAPESASARSALAAYPDFREGRHPDLRHWSEGGGVPDRPPMSVKDLHVRLGQDPAAVVAELRRFESVDWSIGETSWEDVCRLVKETVNRHPGDGFIVLDEGGAALAAAVIGGWATAGLDPATAQRVVRRLAGPPLAAASREVAGLLSGFGTAPPEAAVWRDVPGGRELTDRTWAALPAEPGDDLACEPDRDWFSFAINHPGGWLAEYWVRAVEAEWQADADAWTGLSGEMTSRFSAMIGGTDKRSIAAQIILSHHLHFLHAADWGWANSAILPLLDWSEEQRARRCWDGFLYGGRCTDRLLNAGLRESLLETARRQDQFGADRRRLITELLAQVAVYAAADPAGWLADLTRTATSEARAAWISSVDDVLGQAGTEKAEQQWTRWMRAYWQDRLDSRPRSLTEEEGSALAGWVVRLDGSTAEAVALAVRHPARLASHGHLLRGLGDRAGAHPAAYASLLLHLLRHTQRPFHGGHLLVPIVRELALAVDIEAIRNEFVRLGWNDV</sequence>
<evidence type="ECO:0000313" key="2">
    <source>
        <dbReference type="EMBL" id="PRY18673.1"/>
    </source>
</evidence>
<keyword evidence="3" id="KW-1185">Reference proteome</keyword>
<dbReference type="Gene3D" id="3.40.50.1220">
    <property type="entry name" value="TPP-binding domain"/>
    <property type="match status" value="1"/>
</dbReference>
<dbReference type="EMBL" id="PVZG01000046">
    <property type="protein sequence ID" value="PRY18673.1"/>
    <property type="molecule type" value="Genomic_DNA"/>
</dbReference>
<evidence type="ECO:0000259" key="1">
    <source>
        <dbReference type="Pfam" id="PF13212"/>
    </source>
</evidence>
<dbReference type="AlphaFoldDB" id="A0A2T0RBZ1"/>
<reference evidence="2 3" key="1">
    <citation type="submission" date="2018-03" db="EMBL/GenBank/DDBJ databases">
        <title>Genomic Encyclopedia of Archaeal and Bacterial Type Strains, Phase II (KMG-II): from individual species to whole genera.</title>
        <authorList>
            <person name="Goeker M."/>
        </authorList>
    </citation>
    <scope>NUCLEOTIDE SEQUENCE [LARGE SCALE GENOMIC DNA]</scope>
    <source>
        <strain evidence="2 3">DSM 45348</strain>
    </source>
</reference>
<dbReference type="SUPFAM" id="SSF52467">
    <property type="entry name" value="DHS-like NAD/FAD-binding domain"/>
    <property type="match status" value="1"/>
</dbReference>